<feature type="signal peptide" evidence="2">
    <location>
        <begin position="1"/>
        <end position="24"/>
    </location>
</feature>
<keyword evidence="4" id="KW-1185">Reference proteome</keyword>
<protein>
    <recommendedName>
        <fullName evidence="5">Secreted protein</fullName>
    </recommendedName>
</protein>
<dbReference type="EMBL" id="CP053892">
    <property type="protein sequence ID" value="QKG21295.1"/>
    <property type="molecule type" value="Genomic_DNA"/>
</dbReference>
<evidence type="ECO:0000256" key="2">
    <source>
        <dbReference type="SAM" id="SignalP"/>
    </source>
</evidence>
<accession>A0A7D3VRM5</accession>
<feature type="compositionally biased region" description="Low complexity" evidence="1">
    <location>
        <begin position="38"/>
        <end position="48"/>
    </location>
</feature>
<evidence type="ECO:0000313" key="4">
    <source>
        <dbReference type="Proteomes" id="UP000501240"/>
    </source>
</evidence>
<name>A0A7D3VRM5_ACTVE</name>
<reference evidence="3 4" key="1">
    <citation type="submission" date="2020-05" db="EMBL/GenBank/DDBJ databases">
        <title>Actinomadura verrucosospora NRRL-B18236 (PFL_A860) Genome sequencing and assembly.</title>
        <authorList>
            <person name="Samborskyy M."/>
        </authorList>
    </citation>
    <scope>NUCLEOTIDE SEQUENCE [LARGE SCALE GENOMIC DNA]</scope>
    <source>
        <strain evidence="3 4">NRRL:B18236</strain>
    </source>
</reference>
<evidence type="ECO:0008006" key="5">
    <source>
        <dbReference type="Google" id="ProtNLM"/>
    </source>
</evidence>
<dbReference type="Proteomes" id="UP000501240">
    <property type="component" value="Chromosome"/>
</dbReference>
<gene>
    <name evidence="3" type="ORF">ACTIVE_2933</name>
</gene>
<evidence type="ECO:0000256" key="1">
    <source>
        <dbReference type="SAM" id="MobiDB-lite"/>
    </source>
</evidence>
<feature type="chain" id="PRO_5038896340" description="Secreted protein" evidence="2">
    <location>
        <begin position="25"/>
        <end position="155"/>
    </location>
</feature>
<evidence type="ECO:0000313" key="3">
    <source>
        <dbReference type="EMBL" id="QKG21295.1"/>
    </source>
</evidence>
<dbReference type="AlphaFoldDB" id="A0A7D3VRM5"/>
<organism evidence="3 4">
    <name type="scientific">Actinomadura verrucosospora</name>
    <dbReference type="NCBI Taxonomy" id="46165"/>
    <lineage>
        <taxon>Bacteria</taxon>
        <taxon>Bacillati</taxon>
        <taxon>Actinomycetota</taxon>
        <taxon>Actinomycetes</taxon>
        <taxon>Streptosporangiales</taxon>
        <taxon>Thermomonosporaceae</taxon>
        <taxon>Actinomadura</taxon>
    </lineage>
</organism>
<dbReference type="InterPro" id="IPR006311">
    <property type="entry name" value="TAT_signal"/>
</dbReference>
<dbReference type="RefSeq" id="WP_173095596.1">
    <property type="nucleotide sequence ID" value="NZ_CP053892.1"/>
</dbReference>
<sequence length="155" mass="15987">MRSRISVRGLLPAALAAASAVAVAAPASAQDAPPPGPATTTTTTSTPADNGDCARAVKVLSVLKLLPSTPDLGKVLCSENTAGKQGAVGKDNTVGKEQAPATGTAQRPASEKASESAQQSQEYNLLGLPLEWPKSLTVHVPTLNDHWYVYKSTKQ</sequence>
<feature type="region of interest" description="Disordered" evidence="1">
    <location>
        <begin position="27"/>
        <end position="51"/>
    </location>
</feature>
<dbReference type="PROSITE" id="PS51318">
    <property type="entry name" value="TAT"/>
    <property type="match status" value="1"/>
</dbReference>
<feature type="region of interest" description="Disordered" evidence="1">
    <location>
        <begin position="82"/>
        <end position="121"/>
    </location>
</feature>
<keyword evidence="2" id="KW-0732">Signal</keyword>
<proteinExistence type="predicted"/>